<feature type="signal peptide" evidence="4">
    <location>
        <begin position="1"/>
        <end position="18"/>
    </location>
</feature>
<name>A0A8H3FNX0_9LECA</name>
<dbReference type="EMBL" id="CAJPDQ010000021">
    <property type="protein sequence ID" value="CAF9924501.1"/>
    <property type="molecule type" value="Genomic_DNA"/>
</dbReference>
<organism evidence="5 6">
    <name type="scientific">Gomphillus americanus</name>
    <dbReference type="NCBI Taxonomy" id="1940652"/>
    <lineage>
        <taxon>Eukaryota</taxon>
        <taxon>Fungi</taxon>
        <taxon>Dikarya</taxon>
        <taxon>Ascomycota</taxon>
        <taxon>Pezizomycotina</taxon>
        <taxon>Lecanoromycetes</taxon>
        <taxon>OSLEUM clade</taxon>
        <taxon>Ostropomycetidae</taxon>
        <taxon>Ostropales</taxon>
        <taxon>Graphidaceae</taxon>
        <taxon>Gomphilloideae</taxon>
        <taxon>Gomphillus</taxon>
    </lineage>
</organism>
<evidence type="ECO:0000256" key="1">
    <source>
        <dbReference type="ARBA" id="ARBA00022801"/>
    </source>
</evidence>
<gene>
    <name evidence="5" type="ORF">GOMPHAMPRED_003657</name>
</gene>
<dbReference type="PANTHER" id="PTHR33630">
    <property type="entry name" value="CUTINASE RV1984C-RELATED-RELATED"/>
    <property type="match status" value="1"/>
</dbReference>
<evidence type="ECO:0008006" key="7">
    <source>
        <dbReference type="Google" id="ProtNLM"/>
    </source>
</evidence>
<comment type="caution">
    <text evidence="5">The sequence shown here is derived from an EMBL/GenBank/DDBJ whole genome shotgun (WGS) entry which is preliminary data.</text>
</comment>
<dbReference type="AlphaFoldDB" id="A0A8H3FNX0"/>
<sequence>MFLGSLIVTALVANLGSALPLEERASCASYLIINTRGTGERQGPSEGFRTMNANVQSQKSGGSVIINKVQSTVQSKPSTCIILEGYSQGAAATVNALPKLTGASFNAVKGVFLIGDPEHKSGLTCNVDNNGGTTTRNVNGLESREGGIPSNWVSKTLDVCIYGDGVSAAAFTGPFYPDRDAYPLISGRDAGQSSQDKCSRKKPAVGSKQVSVQIKRPPLRFPSPKVKMQTIKVHPIRKSSSQEGISAPIFPQIMDQLKTGCKEVVDGICKSVGMVAEALKGAANKKDPPDEPKAKK</sequence>
<evidence type="ECO:0000256" key="4">
    <source>
        <dbReference type="SAM" id="SignalP"/>
    </source>
</evidence>
<keyword evidence="6" id="KW-1185">Reference proteome</keyword>
<evidence type="ECO:0000256" key="3">
    <source>
        <dbReference type="SAM" id="MobiDB-lite"/>
    </source>
</evidence>
<evidence type="ECO:0000313" key="6">
    <source>
        <dbReference type="Proteomes" id="UP000664169"/>
    </source>
</evidence>
<proteinExistence type="predicted"/>
<keyword evidence="4" id="KW-0732">Signal</keyword>
<feature type="region of interest" description="Disordered" evidence="3">
    <location>
        <begin position="186"/>
        <end position="208"/>
    </location>
</feature>
<dbReference type="Gene3D" id="3.40.50.1820">
    <property type="entry name" value="alpha/beta hydrolase"/>
    <property type="match status" value="1"/>
</dbReference>
<keyword evidence="2" id="KW-1015">Disulfide bond</keyword>
<protein>
    <recommendedName>
        <fullName evidence="7">Cutinase</fullName>
    </recommendedName>
</protein>
<accession>A0A8H3FNX0</accession>
<dbReference type="InterPro" id="IPR000675">
    <property type="entry name" value="Cutinase/axe"/>
</dbReference>
<dbReference type="OrthoDB" id="3225429at2759"/>
<evidence type="ECO:0000256" key="2">
    <source>
        <dbReference type="ARBA" id="ARBA00023157"/>
    </source>
</evidence>
<dbReference type="SMART" id="SM01110">
    <property type="entry name" value="Cutinase"/>
    <property type="match status" value="1"/>
</dbReference>
<dbReference type="InterPro" id="IPR029058">
    <property type="entry name" value="AB_hydrolase_fold"/>
</dbReference>
<dbReference type="Pfam" id="PF01083">
    <property type="entry name" value="Cutinase"/>
    <property type="match status" value="1"/>
</dbReference>
<dbReference type="SUPFAM" id="SSF53474">
    <property type="entry name" value="alpha/beta-Hydrolases"/>
    <property type="match status" value="1"/>
</dbReference>
<dbReference type="PANTHER" id="PTHR33630:SF9">
    <property type="entry name" value="CUTINASE 4"/>
    <property type="match status" value="1"/>
</dbReference>
<keyword evidence="1" id="KW-0378">Hydrolase</keyword>
<feature type="chain" id="PRO_5034454662" description="Cutinase" evidence="4">
    <location>
        <begin position="19"/>
        <end position="296"/>
    </location>
</feature>
<dbReference type="Proteomes" id="UP000664169">
    <property type="component" value="Unassembled WGS sequence"/>
</dbReference>
<dbReference type="GO" id="GO:0052689">
    <property type="term" value="F:carboxylic ester hydrolase activity"/>
    <property type="evidence" value="ECO:0007669"/>
    <property type="project" value="UniProtKB-ARBA"/>
</dbReference>
<reference evidence="5" key="1">
    <citation type="submission" date="2021-03" db="EMBL/GenBank/DDBJ databases">
        <authorList>
            <person name="Tagirdzhanova G."/>
        </authorList>
    </citation>
    <scope>NUCLEOTIDE SEQUENCE</scope>
</reference>
<evidence type="ECO:0000313" key="5">
    <source>
        <dbReference type="EMBL" id="CAF9924501.1"/>
    </source>
</evidence>